<proteinExistence type="predicted"/>
<evidence type="ECO:0000256" key="3">
    <source>
        <dbReference type="ARBA" id="ARBA00049244"/>
    </source>
</evidence>
<keyword evidence="2" id="KW-0548">Nucleotidyltransferase</keyword>
<dbReference type="Proteomes" id="UP000054729">
    <property type="component" value="Unassembled WGS sequence"/>
</dbReference>
<evidence type="ECO:0000313" key="4">
    <source>
        <dbReference type="EMBL" id="KTD82300.1"/>
    </source>
</evidence>
<keyword evidence="5" id="KW-1185">Reference proteome</keyword>
<comment type="caution">
    <text evidence="4">The sequence shown here is derived from an EMBL/GenBank/DDBJ whole genome shotgun (WGS) entry which is preliminary data.</text>
</comment>
<protein>
    <recommendedName>
        <fullName evidence="1">DNA-directed DNA polymerase</fullName>
        <ecNumber evidence="1">2.7.7.7</ecNumber>
    </recommendedName>
</protein>
<name>A0A0W1ALS9_9GAMM</name>
<dbReference type="PANTHER" id="PTHR11669:SF8">
    <property type="entry name" value="DNA POLYMERASE III SUBUNIT DELTA"/>
    <property type="match status" value="1"/>
</dbReference>
<dbReference type="Pfam" id="PF13177">
    <property type="entry name" value="DNA_pol3_delta2"/>
    <property type="match status" value="1"/>
</dbReference>
<evidence type="ECO:0000313" key="5">
    <source>
        <dbReference type="Proteomes" id="UP000054729"/>
    </source>
</evidence>
<reference evidence="4 5" key="1">
    <citation type="submission" date="2015-11" db="EMBL/GenBank/DDBJ databases">
        <title>Genomic analysis of 38 Legionella species identifies large and diverse effector repertoires.</title>
        <authorList>
            <person name="Burstein D."/>
            <person name="Amaro F."/>
            <person name="Zusman T."/>
            <person name="Lifshitz Z."/>
            <person name="Cohen O."/>
            <person name="Gilbert J.A."/>
            <person name="Pupko T."/>
            <person name="Shuman H.A."/>
            <person name="Segal G."/>
        </authorList>
    </citation>
    <scope>NUCLEOTIDE SEQUENCE [LARGE SCALE GENOMIC DNA]</scope>
    <source>
        <strain evidence="4 5">ATCC 51914</strain>
    </source>
</reference>
<dbReference type="GO" id="GO:0006261">
    <property type="term" value="P:DNA-templated DNA replication"/>
    <property type="evidence" value="ECO:0007669"/>
    <property type="project" value="TreeGrafter"/>
</dbReference>
<comment type="catalytic activity">
    <reaction evidence="3">
        <text>DNA(n) + a 2'-deoxyribonucleoside 5'-triphosphate = DNA(n+1) + diphosphate</text>
        <dbReference type="Rhea" id="RHEA:22508"/>
        <dbReference type="Rhea" id="RHEA-COMP:17339"/>
        <dbReference type="Rhea" id="RHEA-COMP:17340"/>
        <dbReference type="ChEBI" id="CHEBI:33019"/>
        <dbReference type="ChEBI" id="CHEBI:61560"/>
        <dbReference type="ChEBI" id="CHEBI:173112"/>
        <dbReference type="EC" id="2.7.7.7"/>
    </reaction>
</comment>
<dbReference type="OrthoDB" id="9811073at2"/>
<dbReference type="Gene3D" id="3.40.50.300">
    <property type="entry name" value="P-loop containing nucleotide triphosphate hydrolases"/>
    <property type="match status" value="1"/>
</dbReference>
<evidence type="ECO:0000256" key="2">
    <source>
        <dbReference type="ARBA" id="ARBA00022932"/>
    </source>
</evidence>
<dbReference type="InterPro" id="IPR027417">
    <property type="entry name" value="P-loop_NTPase"/>
</dbReference>
<evidence type="ECO:0000256" key="1">
    <source>
        <dbReference type="ARBA" id="ARBA00012417"/>
    </source>
</evidence>
<dbReference type="STRING" id="66969.Lwal_0777"/>
<dbReference type="PANTHER" id="PTHR11669">
    <property type="entry name" value="REPLICATION FACTOR C / DNA POLYMERASE III GAMMA-TAU SUBUNIT"/>
    <property type="match status" value="1"/>
</dbReference>
<dbReference type="SUPFAM" id="SSF52540">
    <property type="entry name" value="P-loop containing nucleoside triphosphate hydrolases"/>
    <property type="match status" value="1"/>
</dbReference>
<dbReference type="EMBL" id="LNZB01000015">
    <property type="protein sequence ID" value="KTD82300.1"/>
    <property type="molecule type" value="Genomic_DNA"/>
</dbReference>
<dbReference type="RefSeq" id="WP_058479597.1">
    <property type="nucleotide sequence ID" value="NZ_CAAAIQ010000006.1"/>
</dbReference>
<dbReference type="PATRIC" id="fig|66969.6.peg.848"/>
<organism evidence="4 5">
    <name type="scientific">Legionella waltersii</name>
    <dbReference type="NCBI Taxonomy" id="66969"/>
    <lineage>
        <taxon>Bacteria</taxon>
        <taxon>Pseudomonadati</taxon>
        <taxon>Pseudomonadota</taxon>
        <taxon>Gammaproteobacteria</taxon>
        <taxon>Legionellales</taxon>
        <taxon>Legionellaceae</taxon>
        <taxon>Legionella</taxon>
    </lineage>
</organism>
<dbReference type="AlphaFoldDB" id="A0A0W1ALS9"/>
<dbReference type="InterPro" id="IPR050238">
    <property type="entry name" value="DNA_Rep/Repair_Clamp_Loader"/>
</dbReference>
<dbReference type="GO" id="GO:0003887">
    <property type="term" value="F:DNA-directed DNA polymerase activity"/>
    <property type="evidence" value="ECO:0007669"/>
    <property type="project" value="UniProtKB-KW"/>
</dbReference>
<keyword evidence="2" id="KW-0239">DNA-directed DNA polymerase</keyword>
<sequence>MSVKMEQWQAIQNAFDKNRIPQAMLFVGSPHIPLEHYVKKVLYHLFCKLKTAQPCLTCIDCKMIEDCEHPDMEWVKPEKTGSAIKIDQIRSLQSSVYLSPQRSTHKVIVIDGAETMNESSSNALLKILEEPSEKTIFILLSKQIGSLLPTIVSRCQLTQFSNSKEWSAEQLLDASQYTDVDKTILMENAEQILEGLIRLLQCEIHPCQLVSEWSQYDLANFLWFLYLIYSQLQYMYLFKVEYNGFACEQINRLFVLLNPLVVFEQIDKINSINKKLSHNINMNHTLVMEEILFSISSGL</sequence>
<keyword evidence="2" id="KW-0808">Transferase</keyword>
<dbReference type="EC" id="2.7.7.7" evidence="1"/>
<accession>A0A0W1ALS9</accession>
<gene>
    <name evidence="4" type="primary">holB</name>
    <name evidence="4" type="ORF">Lwal_0777</name>
</gene>